<proteinExistence type="predicted"/>
<accession>A0A9P6WS12</accession>
<reference evidence="1" key="1">
    <citation type="journal article" date="2020" name="Microb. Genom.">
        <title>Genetic diversity of clinical and environmental Mucorales isolates obtained from an investigation of mucormycosis cases among solid organ transplant recipients.</title>
        <authorList>
            <person name="Nguyen M.H."/>
            <person name="Kaul D."/>
            <person name="Muto C."/>
            <person name="Cheng S.J."/>
            <person name="Richter R.A."/>
            <person name="Bruno V.M."/>
            <person name="Liu G."/>
            <person name="Beyhan S."/>
            <person name="Sundermann A.J."/>
            <person name="Mounaud S."/>
            <person name="Pasculle A.W."/>
            <person name="Nierman W.C."/>
            <person name="Driscoll E."/>
            <person name="Cumbie R."/>
            <person name="Clancy C.J."/>
            <person name="Dupont C.L."/>
        </authorList>
    </citation>
    <scope>NUCLEOTIDE SEQUENCE</scope>
    <source>
        <strain evidence="1">GL11</strain>
    </source>
</reference>
<name>A0A9P6WS12_RHIOR</name>
<keyword evidence="2" id="KW-1185">Reference proteome</keyword>
<dbReference type="EMBL" id="JAANQT010011595">
    <property type="protein sequence ID" value="KAG1274223.1"/>
    <property type="molecule type" value="Genomic_DNA"/>
</dbReference>
<dbReference type="AlphaFoldDB" id="A0A9P6WS12"/>
<sequence length="99" mass="10829">MGDRHGVAFDLAHQQIHRGDGLGHVAWVQWQRRQVRCMVLQPVLPVWLYRIIGTAASGEADDHRQARCAVCDGSQMLPSQRAVHAGAAIDQDDGTFGTG</sequence>
<evidence type="ECO:0000313" key="1">
    <source>
        <dbReference type="EMBL" id="KAG1274223.1"/>
    </source>
</evidence>
<protein>
    <submittedName>
        <fullName evidence="1">Uncharacterized protein</fullName>
    </submittedName>
</protein>
<dbReference type="Proteomes" id="UP000716291">
    <property type="component" value="Unassembled WGS sequence"/>
</dbReference>
<comment type="caution">
    <text evidence="1">The sequence shown here is derived from an EMBL/GenBank/DDBJ whole genome shotgun (WGS) entry which is preliminary data.</text>
</comment>
<organism evidence="1 2">
    <name type="scientific">Rhizopus oryzae</name>
    <name type="common">Mucormycosis agent</name>
    <name type="synonym">Rhizopus arrhizus var. delemar</name>
    <dbReference type="NCBI Taxonomy" id="64495"/>
    <lineage>
        <taxon>Eukaryota</taxon>
        <taxon>Fungi</taxon>
        <taxon>Fungi incertae sedis</taxon>
        <taxon>Mucoromycota</taxon>
        <taxon>Mucoromycotina</taxon>
        <taxon>Mucoromycetes</taxon>
        <taxon>Mucorales</taxon>
        <taxon>Mucorineae</taxon>
        <taxon>Rhizopodaceae</taxon>
        <taxon>Rhizopus</taxon>
    </lineage>
</organism>
<gene>
    <name evidence="1" type="ORF">G6F64_015177</name>
</gene>
<evidence type="ECO:0000313" key="2">
    <source>
        <dbReference type="Proteomes" id="UP000716291"/>
    </source>
</evidence>